<dbReference type="GeneID" id="95623134"/>
<evidence type="ECO:0008006" key="3">
    <source>
        <dbReference type="Google" id="ProtNLM"/>
    </source>
</evidence>
<evidence type="ECO:0000313" key="2">
    <source>
        <dbReference type="Proteomes" id="UP000287830"/>
    </source>
</evidence>
<organism evidence="1 2">
    <name type="scientific">Streptomyces chrestomyceticus JCM 4735</name>
    <dbReference type="NCBI Taxonomy" id="1306181"/>
    <lineage>
        <taxon>Bacteria</taxon>
        <taxon>Bacillati</taxon>
        <taxon>Actinomycetota</taxon>
        <taxon>Actinomycetes</taxon>
        <taxon>Kitasatosporales</taxon>
        <taxon>Streptomycetaceae</taxon>
        <taxon>Streptomyces</taxon>
    </lineage>
</organism>
<name>A0A7U9KXA9_9ACTN</name>
<dbReference type="EMBL" id="BHZC01000001">
    <property type="protein sequence ID" value="GCD36512.1"/>
    <property type="molecule type" value="Genomic_DNA"/>
</dbReference>
<dbReference type="AlphaFoldDB" id="A0A7U9KXA9"/>
<dbReference type="OrthoDB" id="3620498at2"/>
<evidence type="ECO:0000313" key="1">
    <source>
        <dbReference type="EMBL" id="GCD36512.1"/>
    </source>
</evidence>
<dbReference type="SUPFAM" id="SSF102405">
    <property type="entry name" value="MCP/YpsA-like"/>
    <property type="match status" value="1"/>
</dbReference>
<dbReference type="Proteomes" id="UP000287830">
    <property type="component" value="Unassembled WGS sequence"/>
</dbReference>
<gene>
    <name evidence="1" type="ORF">OEIGOIKO_04275</name>
</gene>
<dbReference type="RefSeq" id="WP_125046134.1">
    <property type="nucleotide sequence ID" value="NZ_BHZC01000001.1"/>
</dbReference>
<sequence>MPESITITGTRSTDHHPDQWYRTAFSAYLAPFAAPRAHFFIGGAKGIDSLALLWLAARSRSAITVVVPVTVAQQPEEARQAIAQCRSRITEVVELQAPELHPAAYHARNRWMVDRSDLTIGFPLEGQHDMTRASGTWQTLDYTASLGKPRLVVPT</sequence>
<dbReference type="Gene3D" id="3.40.50.450">
    <property type="match status" value="1"/>
</dbReference>
<protein>
    <recommendedName>
        <fullName evidence="3">DNA recombination-mediator protein A</fullName>
    </recommendedName>
</protein>
<accession>A0A7U9KXA9</accession>
<proteinExistence type="predicted"/>
<comment type="caution">
    <text evidence="1">The sequence shown here is derived from an EMBL/GenBank/DDBJ whole genome shotgun (WGS) entry which is preliminary data.</text>
</comment>
<reference evidence="1 2" key="1">
    <citation type="submission" date="2018-11" db="EMBL/GenBank/DDBJ databases">
        <title>Whole genome sequence of Streptomyces chrestomyceticus NBRC 13444(T).</title>
        <authorList>
            <person name="Komaki H."/>
            <person name="Tamura T."/>
        </authorList>
    </citation>
    <scope>NUCLEOTIDE SEQUENCE [LARGE SCALE GENOMIC DNA]</scope>
    <source>
        <strain evidence="1 2">NBRC 13444</strain>
    </source>
</reference>